<comment type="similarity">
    <text evidence="2 8">Belongs to the major facilitator superfamily. Bcr/CmlA family.</text>
</comment>
<dbReference type="PROSITE" id="PS50850">
    <property type="entry name" value="MFS"/>
    <property type="match status" value="1"/>
</dbReference>
<evidence type="ECO:0000256" key="3">
    <source>
        <dbReference type="ARBA" id="ARBA00022448"/>
    </source>
</evidence>
<evidence type="ECO:0000259" key="9">
    <source>
        <dbReference type="PROSITE" id="PS50850"/>
    </source>
</evidence>
<organism evidence="10 11">
    <name type="scientific">Limoniibacter endophyticus</name>
    <dbReference type="NCBI Taxonomy" id="1565040"/>
    <lineage>
        <taxon>Bacteria</taxon>
        <taxon>Pseudomonadati</taxon>
        <taxon>Pseudomonadota</taxon>
        <taxon>Alphaproteobacteria</taxon>
        <taxon>Hyphomicrobiales</taxon>
        <taxon>Bartonellaceae</taxon>
        <taxon>Limoniibacter</taxon>
    </lineage>
</organism>
<reference evidence="10" key="2">
    <citation type="submission" date="2020-09" db="EMBL/GenBank/DDBJ databases">
        <authorList>
            <person name="Sun Q."/>
            <person name="Kim S."/>
        </authorList>
    </citation>
    <scope>NUCLEOTIDE SEQUENCE</scope>
    <source>
        <strain evidence="10">KCTC 42097</strain>
    </source>
</reference>
<keyword evidence="11" id="KW-1185">Reference proteome</keyword>
<keyword evidence="3 8" id="KW-0813">Transport</keyword>
<dbReference type="EMBL" id="BMZO01000001">
    <property type="protein sequence ID" value="GHC60621.1"/>
    <property type="molecule type" value="Genomic_DNA"/>
</dbReference>
<dbReference type="GO" id="GO:1990961">
    <property type="term" value="P:xenobiotic detoxification by transmembrane export across the plasma membrane"/>
    <property type="evidence" value="ECO:0007669"/>
    <property type="project" value="InterPro"/>
</dbReference>
<evidence type="ECO:0000256" key="2">
    <source>
        <dbReference type="ARBA" id="ARBA00006236"/>
    </source>
</evidence>
<dbReference type="InterPro" id="IPR036259">
    <property type="entry name" value="MFS_trans_sf"/>
</dbReference>
<feature type="domain" description="Major facilitator superfamily (MFS) profile" evidence="9">
    <location>
        <begin position="15"/>
        <end position="401"/>
    </location>
</feature>
<evidence type="ECO:0000256" key="4">
    <source>
        <dbReference type="ARBA" id="ARBA00022475"/>
    </source>
</evidence>
<gene>
    <name evidence="10" type="ORF">GCM10010136_00770</name>
</gene>
<dbReference type="NCBIfam" id="TIGR00710">
    <property type="entry name" value="efflux_Bcr_CflA"/>
    <property type="match status" value="1"/>
</dbReference>
<keyword evidence="4" id="KW-1003">Cell membrane</keyword>
<feature type="transmembrane region" description="Helical" evidence="8">
    <location>
        <begin position="223"/>
        <end position="241"/>
    </location>
</feature>
<feature type="transmembrane region" description="Helical" evidence="8">
    <location>
        <begin position="291"/>
        <end position="310"/>
    </location>
</feature>
<dbReference type="Proteomes" id="UP000641137">
    <property type="component" value="Unassembled WGS sequence"/>
</dbReference>
<dbReference type="AlphaFoldDB" id="A0A8J3GFT7"/>
<comment type="caution">
    <text evidence="8">Lacks conserved residue(s) required for the propagation of feature annotation.</text>
</comment>
<feature type="transmembrane region" description="Helical" evidence="8">
    <location>
        <begin position="247"/>
        <end position="271"/>
    </location>
</feature>
<dbReference type="InterPro" id="IPR004812">
    <property type="entry name" value="Efflux_drug-R_Bcr/CmlA"/>
</dbReference>
<evidence type="ECO:0000256" key="8">
    <source>
        <dbReference type="RuleBase" id="RU365088"/>
    </source>
</evidence>
<dbReference type="SUPFAM" id="SSF103473">
    <property type="entry name" value="MFS general substrate transporter"/>
    <property type="match status" value="1"/>
</dbReference>
<dbReference type="PANTHER" id="PTHR23502:SF132">
    <property type="entry name" value="POLYAMINE TRANSPORTER 2-RELATED"/>
    <property type="match status" value="1"/>
</dbReference>
<feature type="transmembrane region" description="Helical" evidence="8">
    <location>
        <begin position="56"/>
        <end position="73"/>
    </location>
</feature>
<protein>
    <recommendedName>
        <fullName evidence="8">Bcr/CflA family efflux transporter</fullName>
    </recommendedName>
</protein>
<dbReference type="InterPro" id="IPR011701">
    <property type="entry name" value="MFS"/>
</dbReference>
<evidence type="ECO:0000313" key="11">
    <source>
        <dbReference type="Proteomes" id="UP000641137"/>
    </source>
</evidence>
<dbReference type="Gene3D" id="1.20.1720.10">
    <property type="entry name" value="Multidrug resistance protein D"/>
    <property type="match status" value="1"/>
</dbReference>
<keyword evidence="8" id="KW-0997">Cell inner membrane</keyword>
<comment type="caution">
    <text evidence="10">The sequence shown here is derived from an EMBL/GenBank/DDBJ whole genome shotgun (WGS) entry which is preliminary data.</text>
</comment>
<feature type="transmembrane region" description="Helical" evidence="8">
    <location>
        <begin position="85"/>
        <end position="102"/>
    </location>
</feature>
<reference evidence="10" key="1">
    <citation type="journal article" date="2014" name="Int. J. Syst. Evol. Microbiol.">
        <title>Complete genome sequence of Corynebacterium casei LMG S-19264T (=DSM 44701T), isolated from a smear-ripened cheese.</title>
        <authorList>
            <consortium name="US DOE Joint Genome Institute (JGI-PGF)"/>
            <person name="Walter F."/>
            <person name="Albersmeier A."/>
            <person name="Kalinowski J."/>
            <person name="Ruckert C."/>
        </authorList>
    </citation>
    <scope>NUCLEOTIDE SEQUENCE</scope>
    <source>
        <strain evidence="10">KCTC 42097</strain>
    </source>
</reference>
<feature type="transmembrane region" description="Helical" evidence="8">
    <location>
        <begin position="171"/>
        <end position="190"/>
    </location>
</feature>
<feature type="transmembrane region" description="Helical" evidence="8">
    <location>
        <begin position="354"/>
        <end position="373"/>
    </location>
</feature>
<dbReference type="PANTHER" id="PTHR23502">
    <property type="entry name" value="MAJOR FACILITATOR SUPERFAMILY"/>
    <property type="match status" value="1"/>
</dbReference>
<name>A0A8J3GFT7_9HYPH</name>
<feature type="transmembrane region" description="Helical" evidence="8">
    <location>
        <begin position="108"/>
        <end position="131"/>
    </location>
</feature>
<accession>A0A8J3GFT7</accession>
<dbReference type="PRINTS" id="PR01036">
    <property type="entry name" value="TCRTETB"/>
</dbReference>
<dbReference type="RefSeq" id="WP_189486710.1">
    <property type="nucleotide sequence ID" value="NZ_BMZO01000001.1"/>
</dbReference>
<evidence type="ECO:0000313" key="10">
    <source>
        <dbReference type="EMBL" id="GHC60621.1"/>
    </source>
</evidence>
<proteinExistence type="inferred from homology"/>
<dbReference type="Pfam" id="PF07690">
    <property type="entry name" value="MFS_1"/>
    <property type="match status" value="1"/>
</dbReference>
<dbReference type="CDD" id="cd17320">
    <property type="entry name" value="MFS_MdfA_MDR_like"/>
    <property type="match status" value="1"/>
</dbReference>
<evidence type="ECO:0000256" key="1">
    <source>
        <dbReference type="ARBA" id="ARBA00004651"/>
    </source>
</evidence>
<evidence type="ECO:0000256" key="7">
    <source>
        <dbReference type="ARBA" id="ARBA00023136"/>
    </source>
</evidence>
<feature type="transmembrane region" description="Helical" evidence="8">
    <location>
        <begin position="379"/>
        <end position="399"/>
    </location>
</feature>
<evidence type="ECO:0000256" key="5">
    <source>
        <dbReference type="ARBA" id="ARBA00022692"/>
    </source>
</evidence>
<keyword evidence="5 8" id="KW-0812">Transmembrane</keyword>
<keyword evidence="7 8" id="KW-0472">Membrane</keyword>
<feature type="transmembrane region" description="Helical" evidence="8">
    <location>
        <begin position="316"/>
        <end position="333"/>
    </location>
</feature>
<comment type="subcellular location">
    <subcellularLocation>
        <location evidence="8">Cell inner membrane</location>
        <topology evidence="8">Multi-pass membrane protein</topology>
    </subcellularLocation>
    <subcellularLocation>
        <location evidence="1">Cell membrane</location>
        <topology evidence="1">Multi-pass membrane protein</topology>
    </subcellularLocation>
</comment>
<evidence type="ECO:0000256" key="6">
    <source>
        <dbReference type="ARBA" id="ARBA00022989"/>
    </source>
</evidence>
<dbReference type="GO" id="GO:0042910">
    <property type="term" value="F:xenobiotic transmembrane transporter activity"/>
    <property type="evidence" value="ECO:0007669"/>
    <property type="project" value="InterPro"/>
</dbReference>
<keyword evidence="6 8" id="KW-1133">Transmembrane helix</keyword>
<feature type="transmembrane region" description="Helical" evidence="8">
    <location>
        <begin position="143"/>
        <end position="165"/>
    </location>
</feature>
<dbReference type="GO" id="GO:0005886">
    <property type="term" value="C:plasma membrane"/>
    <property type="evidence" value="ECO:0007669"/>
    <property type="project" value="UniProtKB-SubCell"/>
</dbReference>
<dbReference type="InterPro" id="IPR020846">
    <property type="entry name" value="MFS_dom"/>
</dbReference>
<sequence>MQNQSSEQTKLPIPRLEFIALCAALMALNALAIDIMLPGLQEIGASLGVTSENNRQFVITAYLIGFAFAQLVYGPLSDSFGRRGPLLVGMGIYSIASIAAAFAPSFEFLLICRAVQGIGAAATRVIVVSVVRDTFGGRAMAEIMSLIFMIFMVIPVIAPLLGQGIMLFGDWHYIFVVMAIGCALIAWWTATRLPETLHPEYRRALNLGVIAQGFKIVVTNRMAILYTIATTFIFGALFGFINSAQQVYVGIYGIGVWFPVVFAGIASLMSISSFLNSRLVGRLGMRRLSHAAIIGYFVTTGIWLTCTLIYGQLPLAVFIGFFAIAMLLFGWIGSNLNTIAMEPLGHLAGTASSVFGFIQTLGGALIGALIGQAFDGTTIPMVGGFCFVSAIAIILILIAENGKLFAVHHDPIPPIAEKD</sequence>